<proteinExistence type="predicted"/>
<name>A0A3M7RZT5_BRAPC</name>
<evidence type="ECO:0000313" key="1">
    <source>
        <dbReference type="EMBL" id="RNA29064.1"/>
    </source>
</evidence>
<keyword evidence="2" id="KW-1185">Reference proteome</keyword>
<reference evidence="1 2" key="1">
    <citation type="journal article" date="2018" name="Sci. Rep.">
        <title>Genomic signatures of local adaptation to the degree of environmental predictability in rotifers.</title>
        <authorList>
            <person name="Franch-Gras L."/>
            <person name="Hahn C."/>
            <person name="Garcia-Roger E.M."/>
            <person name="Carmona M.J."/>
            <person name="Serra M."/>
            <person name="Gomez A."/>
        </authorList>
    </citation>
    <scope>NUCLEOTIDE SEQUENCE [LARGE SCALE GENOMIC DNA]</scope>
    <source>
        <strain evidence="1">HYR1</strain>
    </source>
</reference>
<dbReference type="AlphaFoldDB" id="A0A3M7RZT5"/>
<protein>
    <submittedName>
        <fullName evidence="1">Uncharacterized protein</fullName>
    </submittedName>
</protein>
<evidence type="ECO:0000313" key="2">
    <source>
        <dbReference type="Proteomes" id="UP000276133"/>
    </source>
</evidence>
<dbReference type="EMBL" id="REGN01002285">
    <property type="protein sequence ID" value="RNA29064.1"/>
    <property type="molecule type" value="Genomic_DNA"/>
</dbReference>
<comment type="caution">
    <text evidence="1">The sequence shown here is derived from an EMBL/GenBank/DDBJ whole genome shotgun (WGS) entry which is preliminary data.</text>
</comment>
<gene>
    <name evidence="1" type="ORF">BpHYR1_040825</name>
</gene>
<organism evidence="1 2">
    <name type="scientific">Brachionus plicatilis</name>
    <name type="common">Marine rotifer</name>
    <name type="synonym">Brachionus muelleri</name>
    <dbReference type="NCBI Taxonomy" id="10195"/>
    <lineage>
        <taxon>Eukaryota</taxon>
        <taxon>Metazoa</taxon>
        <taxon>Spiralia</taxon>
        <taxon>Gnathifera</taxon>
        <taxon>Rotifera</taxon>
        <taxon>Eurotatoria</taxon>
        <taxon>Monogononta</taxon>
        <taxon>Pseudotrocha</taxon>
        <taxon>Ploima</taxon>
        <taxon>Brachionidae</taxon>
        <taxon>Brachionus</taxon>
    </lineage>
</organism>
<accession>A0A3M7RZT5</accession>
<dbReference type="Proteomes" id="UP000276133">
    <property type="component" value="Unassembled WGS sequence"/>
</dbReference>
<sequence length="156" mass="18213">MSHCFYHFQRVRSEHIQASIFAPDGDQFAIRRILTRSNRLAQHFASQQTPLLGLYAPNSDCLVIADRAAFEPGRMRTQTPQFAFAMTLYHNAHHSIFVYVNYFAIFGADKNFFCRQTYRSHRWIVTQKNTSGLFGQRRLVQVVLVNLIELCIPEHY</sequence>